<keyword evidence="2" id="KW-1133">Transmembrane helix</keyword>
<feature type="transmembrane region" description="Helical" evidence="2">
    <location>
        <begin position="925"/>
        <end position="943"/>
    </location>
</feature>
<feature type="transmembrane region" description="Helical" evidence="2">
    <location>
        <begin position="1039"/>
        <end position="1057"/>
    </location>
</feature>
<dbReference type="InterPro" id="IPR002656">
    <property type="entry name" value="Acyl_transf_3_dom"/>
</dbReference>
<accession>A0A3L8E5H2</accession>
<keyword evidence="2" id="KW-0472">Membrane</keyword>
<dbReference type="EMBL" id="QOIP01000001">
    <property type="protein sequence ID" value="RLU27575.1"/>
    <property type="molecule type" value="Genomic_DNA"/>
</dbReference>
<evidence type="ECO:0000259" key="3">
    <source>
        <dbReference type="SMART" id="SM00703"/>
    </source>
</evidence>
<dbReference type="InterPro" id="IPR052728">
    <property type="entry name" value="O2_lipid_transport_reg"/>
</dbReference>
<feature type="transmembrane region" description="Helical" evidence="2">
    <location>
        <begin position="832"/>
        <end position="857"/>
    </location>
</feature>
<feature type="compositionally biased region" description="Basic and acidic residues" evidence="1">
    <location>
        <begin position="369"/>
        <end position="386"/>
    </location>
</feature>
<feature type="compositionally biased region" description="Acidic residues" evidence="1">
    <location>
        <begin position="124"/>
        <end position="145"/>
    </location>
</feature>
<feature type="compositionally biased region" description="Basic and acidic residues" evidence="1">
    <location>
        <begin position="184"/>
        <end position="200"/>
    </location>
</feature>
<feature type="compositionally biased region" description="Polar residues" evidence="1">
    <location>
        <begin position="277"/>
        <end position="286"/>
    </location>
</feature>
<feature type="region of interest" description="Disordered" evidence="1">
    <location>
        <begin position="1219"/>
        <end position="1342"/>
    </location>
</feature>
<feature type="compositionally biased region" description="Basic and acidic residues" evidence="1">
    <location>
        <begin position="1428"/>
        <end position="1446"/>
    </location>
</feature>
<feature type="region of interest" description="Disordered" evidence="1">
    <location>
        <begin position="99"/>
        <end position="150"/>
    </location>
</feature>
<feature type="compositionally biased region" description="Polar residues" evidence="1">
    <location>
        <begin position="1459"/>
        <end position="1469"/>
    </location>
</feature>
<feature type="region of interest" description="Disordered" evidence="1">
    <location>
        <begin position="1163"/>
        <end position="1204"/>
    </location>
</feature>
<evidence type="ECO:0000313" key="4">
    <source>
        <dbReference type="EMBL" id="RLU27575.1"/>
    </source>
</evidence>
<feature type="transmembrane region" description="Helical" evidence="2">
    <location>
        <begin position="718"/>
        <end position="738"/>
    </location>
</feature>
<feature type="region of interest" description="Disordered" evidence="1">
    <location>
        <begin position="162"/>
        <end position="228"/>
    </location>
</feature>
<keyword evidence="2" id="KW-0812">Transmembrane</keyword>
<feature type="compositionally biased region" description="Basic and acidic residues" evidence="1">
    <location>
        <begin position="1163"/>
        <end position="1191"/>
    </location>
</feature>
<feature type="region of interest" description="Disordered" evidence="1">
    <location>
        <begin position="252"/>
        <end position="387"/>
    </location>
</feature>
<feature type="compositionally biased region" description="Basic and acidic residues" evidence="1">
    <location>
        <begin position="252"/>
        <end position="269"/>
    </location>
</feature>
<dbReference type="PANTHER" id="PTHR11161">
    <property type="entry name" value="O-ACYLTRANSFERASE"/>
    <property type="match status" value="1"/>
</dbReference>
<feature type="compositionally biased region" description="Basic and acidic residues" evidence="1">
    <location>
        <begin position="99"/>
        <end position="111"/>
    </location>
</feature>
<dbReference type="SMART" id="SM00703">
    <property type="entry name" value="NRF"/>
    <property type="match status" value="1"/>
</dbReference>
<feature type="compositionally biased region" description="Basic and acidic residues" evidence="1">
    <location>
        <begin position="1363"/>
        <end position="1386"/>
    </location>
</feature>
<feature type="region of interest" description="Disordered" evidence="1">
    <location>
        <begin position="1534"/>
        <end position="1710"/>
    </location>
</feature>
<feature type="compositionally biased region" description="Basic and acidic residues" evidence="1">
    <location>
        <begin position="1231"/>
        <end position="1277"/>
    </location>
</feature>
<organism evidence="4 5">
    <name type="scientific">Ooceraea biroi</name>
    <name type="common">Clonal raider ant</name>
    <name type="synonym">Cerapachys biroi</name>
    <dbReference type="NCBI Taxonomy" id="2015173"/>
    <lineage>
        <taxon>Eukaryota</taxon>
        <taxon>Metazoa</taxon>
        <taxon>Ecdysozoa</taxon>
        <taxon>Arthropoda</taxon>
        <taxon>Hexapoda</taxon>
        <taxon>Insecta</taxon>
        <taxon>Pterygota</taxon>
        <taxon>Neoptera</taxon>
        <taxon>Endopterygota</taxon>
        <taxon>Hymenoptera</taxon>
        <taxon>Apocrita</taxon>
        <taxon>Aculeata</taxon>
        <taxon>Formicoidea</taxon>
        <taxon>Formicidae</taxon>
        <taxon>Dorylinae</taxon>
        <taxon>Ooceraea</taxon>
    </lineage>
</organism>
<feature type="transmembrane region" description="Helical" evidence="2">
    <location>
        <begin position="678"/>
        <end position="698"/>
    </location>
</feature>
<dbReference type="Pfam" id="PF20146">
    <property type="entry name" value="NRF"/>
    <property type="match status" value="1"/>
</dbReference>
<feature type="region of interest" description="Disordered" evidence="1">
    <location>
        <begin position="1361"/>
        <end position="1386"/>
    </location>
</feature>
<dbReference type="PANTHER" id="PTHR11161:SF4">
    <property type="entry name" value="DROP DEAD"/>
    <property type="match status" value="1"/>
</dbReference>
<dbReference type="GO" id="GO:0016747">
    <property type="term" value="F:acyltransferase activity, transferring groups other than amino-acyl groups"/>
    <property type="evidence" value="ECO:0007669"/>
    <property type="project" value="InterPro"/>
</dbReference>
<feature type="compositionally biased region" description="Basic and acidic residues" evidence="1">
    <location>
        <begin position="1547"/>
        <end position="1562"/>
    </location>
</feature>
<feature type="region of interest" description="Disordered" evidence="1">
    <location>
        <begin position="1409"/>
        <end position="1478"/>
    </location>
</feature>
<feature type="transmembrane region" description="Helical" evidence="2">
    <location>
        <begin position="996"/>
        <end position="1019"/>
    </location>
</feature>
<feature type="domain" description="Nose resistant-to-fluoxetine protein N-terminal" evidence="3">
    <location>
        <begin position="442"/>
        <end position="594"/>
    </location>
</feature>
<dbReference type="OrthoDB" id="8196286at2759"/>
<feature type="compositionally biased region" description="Basic and acidic residues" evidence="1">
    <location>
        <begin position="1584"/>
        <end position="1607"/>
    </location>
</feature>
<comment type="caution">
    <text evidence="4">The sequence shown here is derived from an EMBL/GenBank/DDBJ whole genome shotgun (WGS) entry which is preliminary data.</text>
</comment>
<feature type="transmembrane region" description="Helical" evidence="2">
    <location>
        <begin position="864"/>
        <end position="881"/>
    </location>
</feature>
<feature type="compositionally biased region" description="Basic and acidic residues" evidence="1">
    <location>
        <begin position="324"/>
        <end position="333"/>
    </location>
</feature>
<gene>
    <name evidence="4" type="ORF">DMN91_001379</name>
</gene>
<protein>
    <recommendedName>
        <fullName evidence="3">Nose resistant-to-fluoxetine protein N-terminal domain-containing protein</fullName>
    </recommendedName>
</protein>
<sequence>MAVALLGKCVALLGLVVLFYATCYGFRIRDVLPQTHPAVCIPAHGRTCPADKTATTTTATGGPMYLARKWHENTVLRTIAAGRKPPAELTTATRMERTRNERTTKYGRDKSATGSMQKSSRIEVDDDEEEAVVEMEDGEEVEEDRELVGDFQEEVDRVKERYEQKEAAKTAISDEVVDDDEEEMKAPIKADQQKVPDLHKKHDKIKNLQIDEDDNEEKDENGDKEDDVRKLSLSKTLEKVRLADKDKAKISFSKHNIEKSEQDDKKLADTKPAVESVKQSIVSTKQPIEITKKSTADTKKPVEDVKKLSESTKTVESIKPTAKSKTEATKVESIKTTTKSKTEATKVVTKSDEKSKTSMKLEASTPALKTKDQSKQPKTEKVDVKKVTKSIPKSLKTVSQVEKQETKPKPMKRTDVSVTLSELNDAILRVSTFVPNFTNVESLECQQHGKIFLRQLRGYKFWALQMLDSSAKIPSNLLRGNVNQLGDYDQCLGVLAHVKVDKKPIRIQGKYCLAAVDMHASHPDMKLPVNLMQARAFIRGNMHDPGHLIPKFTTVNWALCLPAACSAKDAKHTLENALKDYNETVGITFTVNVDPDMCYVKQKSQIYSKETIGVLYFYAMIICLVIVATIRDYFVDMRGKGNYSERIIMSFSLRRTIKALLKRTASATDITCIHGIRVLATIALYIGHQLIVISRIPFSNRTSFTEIANNPVTSILRVSLVYTDAFLLLSGVLTAYNMAQELKTRGEIRWFCRFIARFIRLTPALLAVVFWYAFVMEHLGSGPLWNSIIIPNAELCKCNAWTNLLYVQNFFPFEEMCATHTHQLALDMQLSLLAPMLVFFLQYKPLIGILLMVFFILLSATLRYIATVNNYLSFVIFHGISLKRLYKTANLSYALPLHRATPYISGVGLGVLLHYTGKNVKIHKMLVILGWLIATALGSWSLFSPWRQARRDYVYDAEEAAHYAVIGPVSWAAALCWLIFACFTEHGGVINRFLSNHWLVIFSRISYAVYLSQFAVFFYNVATTRYSTEFQLHRAIDPLEVMVVIVASVVLTLFLDFPMQEIKSVIMESTDGSTLETFEEKKINANESKSVELTDPVKITGNQTNNVFEDDEVASTGWDWQRDITHGAIILEGHDTEEEIMDMPLKKVNGRRTSFIDHETYDSEEISSKNRNEIVGRKLSKDTKDYTERGRRNINSQRYMTDDSEEEAIEFLRSQREYNVTSQRNRRSLSKTKENKRLSSKESEDEEEWRHRRENEDGSKQFRKSESRGRTLAKETDDYPSWEFVKKESEQYDATPRSFIRSMNATKRISSESEEELSPQQKLKPERISSSDARTSDEEEWEHELRIRRKEFMEKLIAQQRESLVETDNRETDAESLKRRSSAEGRIALLRDDLSGEDNMDSWTVSVGPRITLLGSSQEPSEPEEDGIYMRRREYREQGPPSREDSQSEEDSSQDTSKRQSQTSGSQKTSLEEDDDVNSYNFILTKESKRESLQDLSKLLPEELAISGWNVIKREGDLLTKPTSAGLFKRESIVKSQASEEDPEYLLPERPKLIQQEREHPFKKAWQMQKSRSEEEGSSAYTIKEPKEQQCETKSKEQELPHKRNGEQSEDMQSFAEEVEAIVMLQSRSSDTEDSKISSKSSTDFDMDSISIENSRATFEGDHRQNSKSETDEDSAKFNWPDEEEEDETYRTGHRRKSEEADWNWEQEET</sequence>
<evidence type="ECO:0000256" key="2">
    <source>
        <dbReference type="SAM" id="Phobius"/>
    </source>
</evidence>
<name>A0A3L8E5H2_OOCBI</name>
<evidence type="ECO:0000313" key="5">
    <source>
        <dbReference type="Proteomes" id="UP000279307"/>
    </source>
</evidence>
<proteinExistence type="predicted"/>
<feature type="compositionally biased region" description="Basic and acidic residues" evidence="1">
    <location>
        <begin position="340"/>
        <end position="356"/>
    </location>
</feature>
<feature type="compositionally biased region" description="Basic and acidic residues" evidence="1">
    <location>
        <begin position="290"/>
        <end position="310"/>
    </location>
</feature>
<reference evidence="4 5" key="1">
    <citation type="journal article" date="2018" name="Genome Res.">
        <title>The genomic architecture and molecular evolution of ant odorant receptors.</title>
        <authorList>
            <person name="McKenzie S.K."/>
            <person name="Kronauer D.J.C."/>
        </authorList>
    </citation>
    <scope>NUCLEOTIDE SEQUENCE [LARGE SCALE GENOMIC DNA]</scope>
    <source>
        <strain evidence="4">Clonal line C1</strain>
    </source>
</reference>
<feature type="transmembrane region" description="Helical" evidence="2">
    <location>
        <begin position="963"/>
        <end position="984"/>
    </location>
</feature>
<feature type="transmembrane region" description="Helical" evidence="2">
    <location>
        <begin position="750"/>
        <end position="774"/>
    </location>
</feature>
<evidence type="ECO:0000256" key="1">
    <source>
        <dbReference type="SAM" id="MobiDB-lite"/>
    </source>
</evidence>
<feature type="compositionally biased region" description="Acidic residues" evidence="1">
    <location>
        <begin position="1701"/>
        <end position="1710"/>
    </location>
</feature>
<dbReference type="Proteomes" id="UP000279307">
    <property type="component" value="Chromosome 1"/>
</dbReference>
<dbReference type="Pfam" id="PF01757">
    <property type="entry name" value="Acyl_transf_3"/>
    <property type="match status" value="1"/>
</dbReference>
<feature type="compositionally biased region" description="Acidic residues" evidence="1">
    <location>
        <begin position="210"/>
        <end position="225"/>
    </location>
</feature>
<feature type="transmembrane region" description="Helical" evidence="2">
    <location>
        <begin position="615"/>
        <end position="634"/>
    </location>
</feature>
<dbReference type="InterPro" id="IPR006621">
    <property type="entry name" value="Nose-resist-to-fluoxetine_N"/>
</dbReference>
<feature type="compositionally biased region" description="Basic and acidic residues" evidence="1">
    <location>
        <begin position="1659"/>
        <end position="1676"/>
    </location>
</feature>